<dbReference type="PANTHER" id="PTHR43240">
    <property type="entry name" value="1,4-DIHYDROXY-2-NAPHTHOYL-COA THIOESTERASE 1"/>
    <property type="match status" value="1"/>
</dbReference>
<evidence type="ECO:0000259" key="3">
    <source>
        <dbReference type="Pfam" id="PF03061"/>
    </source>
</evidence>
<evidence type="ECO:0000256" key="2">
    <source>
        <dbReference type="SAM" id="MobiDB-lite"/>
    </source>
</evidence>
<keyword evidence="1" id="KW-0378">Hydrolase</keyword>
<feature type="domain" description="Thioesterase" evidence="3">
    <location>
        <begin position="46"/>
        <end position="116"/>
    </location>
</feature>
<evidence type="ECO:0000313" key="4">
    <source>
        <dbReference type="EMBL" id="MDF9747791.1"/>
    </source>
</evidence>
<dbReference type="PANTHER" id="PTHR43240:SF7">
    <property type="entry name" value="BLR7284 PROTEIN"/>
    <property type="match status" value="1"/>
</dbReference>
<dbReference type="InterPro" id="IPR006683">
    <property type="entry name" value="Thioestr_dom"/>
</dbReference>
<dbReference type="AlphaFoldDB" id="A0A9Q4L9H3"/>
<dbReference type="SUPFAM" id="SSF54637">
    <property type="entry name" value="Thioesterase/thiol ester dehydrase-isomerase"/>
    <property type="match status" value="1"/>
</dbReference>
<accession>A0A9Q4L9H3</accession>
<keyword evidence="5" id="KW-1185">Reference proteome</keyword>
<proteinExistence type="predicted"/>
<feature type="region of interest" description="Disordered" evidence="2">
    <location>
        <begin position="126"/>
        <end position="147"/>
    </location>
</feature>
<dbReference type="Pfam" id="PF03061">
    <property type="entry name" value="4HBT"/>
    <property type="match status" value="1"/>
</dbReference>
<name>A0A9Q4L9H3_9EURY</name>
<dbReference type="GO" id="GO:0005829">
    <property type="term" value="C:cytosol"/>
    <property type="evidence" value="ECO:0007669"/>
    <property type="project" value="TreeGrafter"/>
</dbReference>
<evidence type="ECO:0000313" key="5">
    <source>
        <dbReference type="Proteomes" id="UP001154061"/>
    </source>
</evidence>
<dbReference type="Proteomes" id="UP001154061">
    <property type="component" value="Unassembled WGS sequence"/>
</dbReference>
<protein>
    <submittedName>
        <fullName evidence="4">PaaI family thioesterase</fullName>
    </submittedName>
</protein>
<dbReference type="InterPro" id="IPR003736">
    <property type="entry name" value="PAAI_dom"/>
</dbReference>
<organism evidence="4 5">
    <name type="scientific">Natrinema salsiterrestre</name>
    <dbReference type="NCBI Taxonomy" id="2950540"/>
    <lineage>
        <taxon>Archaea</taxon>
        <taxon>Methanobacteriati</taxon>
        <taxon>Methanobacteriota</taxon>
        <taxon>Stenosarchaea group</taxon>
        <taxon>Halobacteria</taxon>
        <taxon>Halobacteriales</taxon>
        <taxon>Natrialbaceae</taxon>
        <taxon>Natrinema</taxon>
    </lineage>
</organism>
<gene>
    <name evidence="4" type="ORF">NDI89_19620</name>
</gene>
<dbReference type="InterPro" id="IPR029069">
    <property type="entry name" value="HotDog_dom_sf"/>
</dbReference>
<dbReference type="EMBL" id="JAMQOT010000009">
    <property type="protein sequence ID" value="MDF9747791.1"/>
    <property type="molecule type" value="Genomic_DNA"/>
</dbReference>
<dbReference type="Gene3D" id="3.10.129.10">
    <property type="entry name" value="Hotdog Thioesterase"/>
    <property type="match status" value="1"/>
</dbReference>
<reference evidence="4" key="1">
    <citation type="submission" date="2022-06" db="EMBL/GenBank/DDBJ databases">
        <title>Natrinema sp. a new haloarchaeum isolate from saline soil.</title>
        <authorList>
            <person name="Strakova D."/>
            <person name="Galisteo C."/>
            <person name="Sanchez-Porro C."/>
            <person name="Ventosa A."/>
        </authorList>
    </citation>
    <scope>NUCLEOTIDE SEQUENCE</scope>
    <source>
        <strain evidence="4">S1CR25-10</strain>
    </source>
</reference>
<evidence type="ECO:0000256" key="1">
    <source>
        <dbReference type="ARBA" id="ARBA00022801"/>
    </source>
</evidence>
<dbReference type="NCBIfam" id="TIGR00369">
    <property type="entry name" value="unchar_dom_1"/>
    <property type="match status" value="1"/>
</dbReference>
<comment type="caution">
    <text evidence="4">The sequence shown here is derived from an EMBL/GenBank/DDBJ whole genome shotgun (WGS) entry which is preliminary data.</text>
</comment>
<dbReference type="CDD" id="cd03443">
    <property type="entry name" value="PaaI_thioesterase"/>
    <property type="match status" value="1"/>
</dbReference>
<sequence>MDPFTITDSNPFAQLLGIELIEAEEGYAEARLPFRDELSSNPHTEIAHGGVTYALADHVGGMAIVSAAEEICPTVDMRIDYLAPARSDLQAIATVVRNGGQVATVDIDVHDGDDTHVATARGVYKVGRSSTDSTDESPWSKGHDERE</sequence>
<dbReference type="GO" id="GO:0061522">
    <property type="term" value="F:1,4-dihydroxy-2-naphthoyl-CoA thioesterase activity"/>
    <property type="evidence" value="ECO:0007669"/>
    <property type="project" value="TreeGrafter"/>
</dbReference>